<proteinExistence type="predicted"/>
<protein>
    <submittedName>
        <fullName evidence="1">28273_t:CDS:1</fullName>
    </submittedName>
</protein>
<accession>A0ABN7XG93</accession>
<dbReference type="EMBL" id="CAJVQB010126887">
    <property type="protein sequence ID" value="CAG8853620.1"/>
    <property type="molecule type" value="Genomic_DNA"/>
</dbReference>
<dbReference type="Proteomes" id="UP000789901">
    <property type="component" value="Unassembled WGS sequence"/>
</dbReference>
<evidence type="ECO:0000313" key="2">
    <source>
        <dbReference type="Proteomes" id="UP000789901"/>
    </source>
</evidence>
<name>A0ABN7XG93_GIGMA</name>
<comment type="caution">
    <text evidence="1">The sequence shown here is derived from an EMBL/GenBank/DDBJ whole genome shotgun (WGS) entry which is preliminary data.</text>
</comment>
<reference evidence="1 2" key="1">
    <citation type="submission" date="2021-06" db="EMBL/GenBank/DDBJ databases">
        <authorList>
            <person name="Kallberg Y."/>
            <person name="Tangrot J."/>
            <person name="Rosling A."/>
        </authorList>
    </citation>
    <scope>NUCLEOTIDE SEQUENCE [LARGE SCALE GENOMIC DNA]</scope>
    <source>
        <strain evidence="1 2">120-4 pot B 10/14</strain>
    </source>
</reference>
<keyword evidence="2" id="KW-1185">Reference proteome</keyword>
<sequence length="133" mass="15700">TTLSSSTKTTFTRTTSKLLKLTSDTDISCTICKLNFKQAEIEEYLRQHIKNPLLKDFIYDKLKIKKSAIEFDNIFYKLIDFQIKELIETIEKYIEKYGEQFINFISNDIKQEILYNFNKIMFGVVGIIIKFSN</sequence>
<gene>
    <name evidence="1" type="ORF">GMARGA_LOCUS42441</name>
</gene>
<feature type="non-terminal residue" evidence="1">
    <location>
        <position position="1"/>
    </location>
</feature>
<organism evidence="1 2">
    <name type="scientific">Gigaspora margarita</name>
    <dbReference type="NCBI Taxonomy" id="4874"/>
    <lineage>
        <taxon>Eukaryota</taxon>
        <taxon>Fungi</taxon>
        <taxon>Fungi incertae sedis</taxon>
        <taxon>Mucoromycota</taxon>
        <taxon>Glomeromycotina</taxon>
        <taxon>Glomeromycetes</taxon>
        <taxon>Diversisporales</taxon>
        <taxon>Gigasporaceae</taxon>
        <taxon>Gigaspora</taxon>
    </lineage>
</organism>
<evidence type="ECO:0000313" key="1">
    <source>
        <dbReference type="EMBL" id="CAG8853620.1"/>
    </source>
</evidence>